<keyword evidence="1" id="KW-0812">Transmembrane</keyword>
<keyword evidence="1" id="KW-0472">Membrane</keyword>
<dbReference type="WBParaSite" id="BXY_0175200.1">
    <property type="protein sequence ID" value="BXY_0175200.1"/>
    <property type="gene ID" value="BXY_0175200"/>
</dbReference>
<reference evidence="3" key="1">
    <citation type="submission" date="2016-11" db="UniProtKB">
        <authorList>
            <consortium name="WormBaseParasite"/>
        </authorList>
    </citation>
    <scope>IDENTIFICATION</scope>
</reference>
<evidence type="ECO:0000256" key="1">
    <source>
        <dbReference type="SAM" id="Phobius"/>
    </source>
</evidence>
<organism evidence="2 3">
    <name type="scientific">Bursaphelenchus xylophilus</name>
    <name type="common">Pinewood nematode worm</name>
    <name type="synonym">Aphelenchoides xylophilus</name>
    <dbReference type="NCBI Taxonomy" id="6326"/>
    <lineage>
        <taxon>Eukaryota</taxon>
        <taxon>Metazoa</taxon>
        <taxon>Ecdysozoa</taxon>
        <taxon>Nematoda</taxon>
        <taxon>Chromadorea</taxon>
        <taxon>Rhabditida</taxon>
        <taxon>Tylenchina</taxon>
        <taxon>Tylenchomorpha</taxon>
        <taxon>Aphelenchoidea</taxon>
        <taxon>Aphelenchoididae</taxon>
        <taxon>Bursaphelenchus</taxon>
    </lineage>
</organism>
<feature type="transmembrane region" description="Helical" evidence="1">
    <location>
        <begin position="14"/>
        <end position="39"/>
    </location>
</feature>
<sequence>METDTEFWEDRNPYLLLILYRINGVVSTISCFIGIYLVLFKSPSRFGFYRYFLLNIVFVVPLTTLILPFMMLSVLSALSTFSVGRYTSYIVLLGTTHSLANTLMMALTIRPFTRYFLQKFGKKMHSTEMYSVSKTNNENSKPFTSKAAT</sequence>
<accession>A0A1I7RM17</accession>
<dbReference type="InterPro" id="IPR019429">
    <property type="entry name" value="7TM_GPCR_serpentine_rcpt_Sri"/>
</dbReference>
<protein>
    <submittedName>
        <fullName evidence="3">Serpentine receptor class gamma</fullName>
    </submittedName>
</protein>
<dbReference type="AlphaFoldDB" id="A0A1I7RM17"/>
<name>A0A1I7RM17_BURXY</name>
<feature type="transmembrane region" description="Helical" evidence="1">
    <location>
        <begin position="51"/>
        <end position="74"/>
    </location>
</feature>
<proteinExistence type="predicted"/>
<dbReference type="Proteomes" id="UP000095284">
    <property type="component" value="Unplaced"/>
</dbReference>
<keyword evidence="1" id="KW-1133">Transmembrane helix</keyword>
<feature type="transmembrane region" description="Helical" evidence="1">
    <location>
        <begin position="86"/>
        <end position="109"/>
    </location>
</feature>
<dbReference type="Pfam" id="PF10327">
    <property type="entry name" value="7TM_GPCR_Sri"/>
    <property type="match status" value="1"/>
</dbReference>
<evidence type="ECO:0000313" key="3">
    <source>
        <dbReference type="WBParaSite" id="BXY_0175200.1"/>
    </source>
</evidence>
<evidence type="ECO:0000313" key="2">
    <source>
        <dbReference type="Proteomes" id="UP000095284"/>
    </source>
</evidence>